<evidence type="ECO:0000256" key="3">
    <source>
        <dbReference type="ARBA" id="ARBA00022448"/>
    </source>
</evidence>
<keyword evidence="3" id="KW-0813">Transport</keyword>
<dbReference type="GO" id="GO:0006814">
    <property type="term" value="P:sodium ion transport"/>
    <property type="evidence" value="ECO:0007669"/>
    <property type="project" value="UniProtKB-KW"/>
</dbReference>
<dbReference type="PANTHER" id="PTHR48086">
    <property type="entry name" value="SODIUM/PROLINE SYMPORTER-RELATED"/>
    <property type="match status" value="1"/>
</dbReference>
<keyword evidence="5" id="KW-0812">Transmembrane</keyword>
<dbReference type="PROSITE" id="PS50283">
    <property type="entry name" value="NA_SOLUT_SYMP_3"/>
    <property type="match status" value="1"/>
</dbReference>
<dbReference type="Pfam" id="PF00474">
    <property type="entry name" value="SSF"/>
    <property type="match status" value="1"/>
</dbReference>
<accession>A0A377LP97</accession>
<dbReference type="Proteomes" id="UP000255106">
    <property type="component" value="Unassembled WGS sequence"/>
</dbReference>
<protein>
    <submittedName>
        <fullName evidence="12">Acetate permease</fullName>
    </submittedName>
</protein>
<comment type="similarity">
    <text evidence="2 11">Belongs to the sodium:solute symporter (SSF) (TC 2.A.21) family.</text>
</comment>
<dbReference type="EMBL" id="UGJB01000004">
    <property type="protein sequence ID" value="STQ08177.1"/>
    <property type="molecule type" value="Genomic_DNA"/>
</dbReference>
<name>A0A377LP97_ENTCL</name>
<evidence type="ECO:0000313" key="12">
    <source>
        <dbReference type="EMBL" id="STQ08177.1"/>
    </source>
</evidence>
<dbReference type="AlphaFoldDB" id="A0A377LP97"/>
<keyword evidence="10" id="KW-0406">Ion transport</keyword>
<dbReference type="InterPro" id="IPR050277">
    <property type="entry name" value="Sodium:Solute_Symporter"/>
</dbReference>
<evidence type="ECO:0000256" key="6">
    <source>
        <dbReference type="ARBA" id="ARBA00022847"/>
    </source>
</evidence>
<dbReference type="PANTHER" id="PTHR48086:SF6">
    <property type="entry name" value="CATION_ACETATE SYMPORTER ACTP"/>
    <property type="match status" value="1"/>
</dbReference>
<evidence type="ECO:0000256" key="2">
    <source>
        <dbReference type="ARBA" id="ARBA00006434"/>
    </source>
</evidence>
<evidence type="ECO:0000256" key="9">
    <source>
        <dbReference type="ARBA" id="ARBA00023136"/>
    </source>
</evidence>
<dbReference type="Gene3D" id="1.20.1730.10">
    <property type="entry name" value="Sodium/glucose cotransporter"/>
    <property type="match status" value="1"/>
</dbReference>
<evidence type="ECO:0000256" key="5">
    <source>
        <dbReference type="ARBA" id="ARBA00022692"/>
    </source>
</evidence>
<evidence type="ECO:0000256" key="8">
    <source>
        <dbReference type="ARBA" id="ARBA00023053"/>
    </source>
</evidence>
<keyword evidence="10" id="KW-0739">Sodium transport</keyword>
<keyword evidence="9" id="KW-0472">Membrane</keyword>
<organism evidence="12 13">
    <name type="scientific">Enterobacter cloacae</name>
    <dbReference type="NCBI Taxonomy" id="550"/>
    <lineage>
        <taxon>Bacteria</taxon>
        <taxon>Pseudomonadati</taxon>
        <taxon>Pseudomonadota</taxon>
        <taxon>Gammaproteobacteria</taxon>
        <taxon>Enterobacterales</taxon>
        <taxon>Enterobacteriaceae</taxon>
        <taxon>Enterobacter</taxon>
        <taxon>Enterobacter cloacae complex</taxon>
    </lineage>
</organism>
<evidence type="ECO:0000256" key="4">
    <source>
        <dbReference type="ARBA" id="ARBA00022475"/>
    </source>
</evidence>
<proteinExistence type="inferred from homology"/>
<evidence type="ECO:0000256" key="10">
    <source>
        <dbReference type="ARBA" id="ARBA00023201"/>
    </source>
</evidence>
<dbReference type="InterPro" id="IPR038377">
    <property type="entry name" value="Na/Glc_symporter_sf"/>
</dbReference>
<evidence type="ECO:0000256" key="7">
    <source>
        <dbReference type="ARBA" id="ARBA00022989"/>
    </source>
</evidence>
<sequence length="66" mass="7341">MFLIFVVLTLYITWWASKRVRSRNDYYTAGGNITGFQNGLAIAGDFMSAASFLGSPRWCTPPATMV</sequence>
<keyword evidence="7" id="KW-1133">Transmembrane helix</keyword>
<evidence type="ECO:0000256" key="1">
    <source>
        <dbReference type="ARBA" id="ARBA00004651"/>
    </source>
</evidence>
<reference evidence="12 13" key="1">
    <citation type="submission" date="2018-06" db="EMBL/GenBank/DDBJ databases">
        <authorList>
            <consortium name="Pathogen Informatics"/>
            <person name="Doyle S."/>
        </authorList>
    </citation>
    <scope>NUCLEOTIDE SEQUENCE [LARGE SCALE GENOMIC DNA]</scope>
    <source>
        <strain evidence="12 13">NCTC10005</strain>
    </source>
</reference>
<gene>
    <name evidence="12" type="primary">actP_6</name>
    <name evidence="12" type="ORF">NCTC10005_00828</name>
</gene>
<evidence type="ECO:0000256" key="11">
    <source>
        <dbReference type="RuleBase" id="RU362091"/>
    </source>
</evidence>
<dbReference type="GO" id="GO:0005886">
    <property type="term" value="C:plasma membrane"/>
    <property type="evidence" value="ECO:0007669"/>
    <property type="project" value="UniProtKB-SubCell"/>
</dbReference>
<comment type="subcellular location">
    <subcellularLocation>
        <location evidence="1">Cell membrane</location>
        <topology evidence="1">Multi-pass membrane protein</topology>
    </subcellularLocation>
</comment>
<evidence type="ECO:0000313" key="13">
    <source>
        <dbReference type="Proteomes" id="UP000255106"/>
    </source>
</evidence>
<dbReference type="InterPro" id="IPR001734">
    <property type="entry name" value="Na/solute_symporter"/>
</dbReference>
<dbReference type="GO" id="GO:0006847">
    <property type="term" value="P:plasma membrane acetate transport"/>
    <property type="evidence" value="ECO:0007669"/>
    <property type="project" value="TreeGrafter"/>
</dbReference>
<dbReference type="GO" id="GO:0015123">
    <property type="term" value="F:acetate transmembrane transporter activity"/>
    <property type="evidence" value="ECO:0007669"/>
    <property type="project" value="TreeGrafter"/>
</dbReference>
<keyword evidence="8" id="KW-0915">Sodium</keyword>
<keyword evidence="6" id="KW-0769">Symport</keyword>
<dbReference type="GO" id="GO:0015293">
    <property type="term" value="F:symporter activity"/>
    <property type="evidence" value="ECO:0007669"/>
    <property type="project" value="UniProtKB-KW"/>
</dbReference>
<keyword evidence="4" id="KW-1003">Cell membrane</keyword>